<evidence type="ECO:0000313" key="5">
    <source>
        <dbReference type="EMBL" id="MBI6630859.1"/>
    </source>
</evidence>
<dbReference type="GO" id="GO:0003677">
    <property type="term" value="F:DNA binding"/>
    <property type="evidence" value="ECO:0007669"/>
    <property type="project" value="UniProtKB-KW"/>
</dbReference>
<dbReference type="PANTHER" id="PTHR30363:SF44">
    <property type="entry name" value="AGA OPERON TRANSCRIPTIONAL REPRESSOR-RELATED"/>
    <property type="match status" value="1"/>
</dbReference>
<reference evidence="5" key="1">
    <citation type="submission" date="2020-12" db="EMBL/GenBank/DDBJ databases">
        <title>Pontibaca salina gen. nov., sp. nov., isolated from marine sediment.</title>
        <authorList>
            <person name="Bo J."/>
            <person name="Wang S."/>
            <person name="Song X."/>
            <person name="Du Z."/>
        </authorList>
    </citation>
    <scope>NUCLEOTIDE SEQUENCE</scope>
    <source>
        <strain evidence="5">S1109L</strain>
    </source>
</reference>
<dbReference type="InterPro" id="IPR036390">
    <property type="entry name" value="WH_DNA-bd_sf"/>
</dbReference>
<dbReference type="AlphaFoldDB" id="A0A934HMC0"/>
<organism evidence="5 6">
    <name type="scientific">Pontibaca salina</name>
    <dbReference type="NCBI Taxonomy" id="2795731"/>
    <lineage>
        <taxon>Bacteria</taxon>
        <taxon>Pseudomonadati</taxon>
        <taxon>Pseudomonadota</taxon>
        <taxon>Alphaproteobacteria</taxon>
        <taxon>Rhodobacterales</taxon>
        <taxon>Roseobacteraceae</taxon>
        <taxon>Pontibaca</taxon>
    </lineage>
</organism>
<dbReference type="SMART" id="SM01134">
    <property type="entry name" value="DeoRC"/>
    <property type="match status" value="1"/>
</dbReference>
<protein>
    <submittedName>
        <fullName evidence="5">DeoR/GlpR transcriptional regulator</fullName>
    </submittedName>
</protein>
<dbReference type="Proteomes" id="UP000613255">
    <property type="component" value="Unassembled WGS sequence"/>
</dbReference>
<dbReference type="PANTHER" id="PTHR30363">
    <property type="entry name" value="HTH-TYPE TRANSCRIPTIONAL REGULATOR SRLR-RELATED"/>
    <property type="match status" value="1"/>
</dbReference>
<dbReference type="InterPro" id="IPR018356">
    <property type="entry name" value="Tscrpt_reg_HTH_DeoR_CS"/>
</dbReference>
<dbReference type="PROSITE" id="PS51000">
    <property type="entry name" value="HTH_DEOR_2"/>
    <property type="match status" value="1"/>
</dbReference>
<dbReference type="PRINTS" id="PR00037">
    <property type="entry name" value="HTHLACR"/>
</dbReference>
<accession>A0A934HMC0</accession>
<keyword evidence="2" id="KW-0238">DNA-binding</keyword>
<evidence type="ECO:0000256" key="3">
    <source>
        <dbReference type="ARBA" id="ARBA00023163"/>
    </source>
</evidence>
<comment type="caution">
    <text evidence="5">The sequence shown here is derived from an EMBL/GenBank/DDBJ whole genome shotgun (WGS) entry which is preliminary data.</text>
</comment>
<evidence type="ECO:0000256" key="1">
    <source>
        <dbReference type="ARBA" id="ARBA00023015"/>
    </source>
</evidence>
<sequence length="259" mass="28084">MQMTLSKKERRQDQILEALDRNPAMRVSELADTLNVSSETIRRDLTHLDATGRINRTYGGAVRGQVSEPHLAERLSHHIAARQAIARKAIDLVQDAETIFVGGGATTLHFARALRSTTRRLTVLTPAHRVASELSENANIQIMCLPGLFDGKEGLVTGPETLAAIQRFHIPIAFMGASGVDSGGVSEAMLGPSEVYRAMIECSQTVYILADQSKFDCRSLKYITGWTEGIHLVTDANPGADLLNKLKTGGAKVHLSGDV</sequence>
<proteinExistence type="predicted"/>
<dbReference type="InterPro" id="IPR037171">
    <property type="entry name" value="NagB/RpiA_transferase-like"/>
</dbReference>
<keyword evidence="3" id="KW-0804">Transcription</keyword>
<feature type="domain" description="HTH deoR-type" evidence="4">
    <location>
        <begin position="8"/>
        <end position="63"/>
    </location>
</feature>
<dbReference type="Pfam" id="PF08220">
    <property type="entry name" value="HTH_DeoR"/>
    <property type="match status" value="1"/>
</dbReference>
<dbReference type="InterPro" id="IPR014036">
    <property type="entry name" value="DeoR-like_C"/>
</dbReference>
<dbReference type="InterPro" id="IPR036388">
    <property type="entry name" value="WH-like_DNA-bd_sf"/>
</dbReference>
<keyword evidence="6" id="KW-1185">Reference proteome</keyword>
<dbReference type="SMART" id="SM00420">
    <property type="entry name" value="HTH_DEOR"/>
    <property type="match status" value="1"/>
</dbReference>
<evidence type="ECO:0000313" key="6">
    <source>
        <dbReference type="Proteomes" id="UP000613255"/>
    </source>
</evidence>
<dbReference type="GO" id="GO:0003700">
    <property type="term" value="F:DNA-binding transcription factor activity"/>
    <property type="evidence" value="ECO:0007669"/>
    <property type="project" value="InterPro"/>
</dbReference>
<dbReference type="EMBL" id="JAEIJD010000015">
    <property type="protein sequence ID" value="MBI6630859.1"/>
    <property type="molecule type" value="Genomic_DNA"/>
</dbReference>
<gene>
    <name evidence="5" type="ORF">JAO82_13320</name>
</gene>
<dbReference type="PROSITE" id="PS00894">
    <property type="entry name" value="HTH_DEOR_1"/>
    <property type="match status" value="1"/>
</dbReference>
<name>A0A934HMC0_9RHOB</name>
<dbReference type="Gene3D" id="1.10.10.10">
    <property type="entry name" value="Winged helix-like DNA-binding domain superfamily/Winged helix DNA-binding domain"/>
    <property type="match status" value="1"/>
</dbReference>
<dbReference type="InterPro" id="IPR050313">
    <property type="entry name" value="Carb_Metab_HTH_regulators"/>
</dbReference>
<dbReference type="SUPFAM" id="SSF46785">
    <property type="entry name" value="Winged helix' DNA-binding domain"/>
    <property type="match status" value="1"/>
</dbReference>
<dbReference type="SUPFAM" id="SSF100950">
    <property type="entry name" value="NagB/RpiA/CoA transferase-like"/>
    <property type="match status" value="1"/>
</dbReference>
<evidence type="ECO:0000256" key="2">
    <source>
        <dbReference type="ARBA" id="ARBA00023125"/>
    </source>
</evidence>
<evidence type="ECO:0000259" key="4">
    <source>
        <dbReference type="PROSITE" id="PS51000"/>
    </source>
</evidence>
<dbReference type="InterPro" id="IPR001034">
    <property type="entry name" value="DeoR_HTH"/>
</dbReference>
<keyword evidence="1" id="KW-0805">Transcription regulation</keyword>
<dbReference type="Pfam" id="PF00455">
    <property type="entry name" value="DeoRC"/>
    <property type="match status" value="1"/>
</dbReference>
<dbReference type="Gene3D" id="3.40.50.1360">
    <property type="match status" value="1"/>
</dbReference>